<evidence type="ECO:0000313" key="5">
    <source>
        <dbReference type="EMBL" id="OUD08822.1"/>
    </source>
</evidence>
<dbReference type="SMART" id="SM00345">
    <property type="entry name" value="HTH_GNTR"/>
    <property type="match status" value="1"/>
</dbReference>
<evidence type="ECO:0000256" key="3">
    <source>
        <dbReference type="ARBA" id="ARBA00023163"/>
    </source>
</evidence>
<accession>A0A251WWS5</accession>
<dbReference type="InterPro" id="IPR011711">
    <property type="entry name" value="GntR_C"/>
</dbReference>
<evidence type="ECO:0000259" key="4">
    <source>
        <dbReference type="PROSITE" id="PS50949"/>
    </source>
</evidence>
<dbReference type="InterPro" id="IPR036388">
    <property type="entry name" value="WH-like_DNA-bd_sf"/>
</dbReference>
<evidence type="ECO:0000256" key="1">
    <source>
        <dbReference type="ARBA" id="ARBA00023015"/>
    </source>
</evidence>
<keyword evidence="6" id="KW-1185">Reference proteome</keyword>
<dbReference type="GO" id="GO:0003677">
    <property type="term" value="F:DNA binding"/>
    <property type="evidence" value="ECO:0007669"/>
    <property type="project" value="UniProtKB-KW"/>
</dbReference>
<reference evidence="5 6" key="1">
    <citation type="submission" date="2016-12" db="EMBL/GenBank/DDBJ databases">
        <title>The draft genome sequence of HSLHS2.</title>
        <authorList>
            <person name="Hu D."/>
            <person name="Wang L."/>
            <person name="Shao Z."/>
        </authorList>
    </citation>
    <scope>NUCLEOTIDE SEQUENCE [LARGE SCALE GENOMIC DNA]</scope>
    <source>
        <strain evidence="5">MCCC 1A06712</strain>
    </source>
</reference>
<dbReference type="Pfam" id="PF00392">
    <property type="entry name" value="GntR"/>
    <property type="match status" value="1"/>
</dbReference>
<evidence type="ECO:0000313" key="6">
    <source>
        <dbReference type="Proteomes" id="UP000194664"/>
    </source>
</evidence>
<dbReference type="PANTHER" id="PTHR43537">
    <property type="entry name" value="TRANSCRIPTIONAL REGULATOR, GNTR FAMILY"/>
    <property type="match status" value="1"/>
</dbReference>
<dbReference type="EMBL" id="MSPP01000003">
    <property type="protein sequence ID" value="OUD08822.1"/>
    <property type="molecule type" value="Genomic_DNA"/>
</dbReference>
<keyword evidence="2" id="KW-0238">DNA-binding</keyword>
<dbReference type="GO" id="GO:0003700">
    <property type="term" value="F:DNA-binding transcription factor activity"/>
    <property type="evidence" value="ECO:0007669"/>
    <property type="project" value="InterPro"/>
</dbReference>
<evidence type="ECO:0000256" key="2">
    <source>
        <dbReference type="ARBA" id="ARBA00023125"/>
    </source>
</evidence>
<protein>
    <recommendedName>
        <fullName evidence="4">HTH gntR-type domain-containing protein</fullName>
    </recommendedName>
</protein>
<dbReference type="CDD" id="cd07377">
    <property type="entry name" value="WHTH_GntR"/>
    <property type="match status" value="1"/>
</dbReference>
<dbReference type="SUPFAM" id="SSF46785">
    <property type="entry name" value="Winged helix' DNA-binding domain"/>
    <property type="match status" value="1"/>
</dbReference>
<dbReference type="Gene3D" id="1.20.120.530">
    <property type="entry name" value="GntR ligand-binding domain-like"/>
    <property type="match status" value="1"/>
</dbReference>
<dbReference type="PANTHER" id="PTHR43537:SF20">
    <property type="entry name" value="HTH-TYPE TRANSCRIPTIONAL REPRESSOR GLAR"/>
    <property type="match status" value="1"/>
</dbReference>
<dbReference type="Gene3D" id="1.10.10.10">
    <property type="entry name" value="Winged helix-like DNA-binding domain superfamily/Winged helix DNA-binding domain"/>
    <property type="match status" value="1"/>
</dbReference>
<dbReference type="InterPro" id="IPR036390">
    <property type="entry name" value="WH_DNA-bd_sf"/>
</dbReference>
<dbReference type="SMART" id="SM00895">
    <property type="entry name" value="FCD"/>
    <property type="match status" value="1"/>
</dbReference>
<keyword evidence="1" id="KW-0805">Transcription regulation</keyword>
<dbReference type="PROSITE" id="PS50949">
    <property type="entry name" value="HTH_GNTR"/>
    <property type="match status" value="1"/>
</dbReference>
<feature type="domain" description="HTH gntR-type" evidence="4">
    <location>
        <begin position="12"/>
        <end position="79"/>
    </location>
</feature>
<organism evidence="5 6">
    <name type="scientific">Marivivens niveibacter</name>
    <dbReference type="NCBI Taxonomy" id="1930667"/>
    <lineage>
        <taxon>Bacteria</taxon>
        <taxon>Pseudomonadati</taxon>
        <taxon>Pseudomonadota</taxon>
        <taxon>Alphaproteobacteria</taxon>
        <taxon>Rhodobacterales</taxon>
        <taxon>Paracoccaceae</taxon>
        <taxon>Marivivens group</taxon>
        <taxon>Marivivens</taxon>
    </lineage>
</organism>
<dbReference type="Proteomes" id="UP000194664">
    <property type="component" value="Unassembled WGS sequence"/>
</dbReference>
<sequence length="227" mass="25206">MFFDQSLDDSKLTRASRVSNQLRAEIISGKLAPGSKVNLDHLRDIYNVSLSPMREAISRLVAERLVEFEDKKGFRIMPIGMANLLEITRMRADLESLALKHAIAIGTLDWESRVPAAIYRLTNSENELFSDHHAAFHTALIRGCAMPMLGDLCKLFANLHHRYSNILGYTAEGRDLNSEHAAIADAAIARDAELGPMLLSRHIERTGNDLADLLETRNNSANGGKNV</sequence>
<dbReference type="SUPFAM" id="SSF48008">
    <property type="entry name" value="GntR ligand-binding domain-like"/>
    <property type="match status" value="1"/>
</dbReference>
<comment type="caution">
    <text evidence="5">The sequence shown here is derived from an EMBL/GenBank/DDBJ whole genome shotgun (WGS) entry which is preliminary data.</text>
</comment>
<name>A0A251WWS5_9RHOB</name>
<proteinExistence type="predicted"/>
<dbReference type="InterPro" id="IPR000524">
    <property type="entry name" value="Tscrpt_reg_HTH_GntR"/>
</dbReference>
<keyword evidence="3" id="KW-0804">Transcription</keyword>
<dbReference type="InterPro" id="IPR008920">
    <property type="entry name" value="TF_FadR/GntR_C"/>
</dbReference>
<dbReference type="Pfam" id="PF07729">
    <property type="entry name" value="FCD"/>
    <property type="match status" value="1"/>
</dbReference>
<dbReference type="RefSeq" id="WP_165767749.1">
    <property type="nucleotide sequence ID" value="NZ_MSPP01000003.1"/>
</dbReference>
<dbReference type="AlphaFoldDB" id="A0A251WWS5"/>
<gene>
    <name evidence="5" type="ORF">BVC71_08860</name>
</gene>